<feature type="domain" description="Filamentous haemagglutinin FhaB/tRNA nuclease CdiA-like TPS" evidence="1">
    <location>
        <begin position="2"/>
        <end position="160"/>
    </location>
</feature>
<dbReference type="EMBL" id="ATBP01001153">
    <property type="protein sequence ID" value="ETR67929.1"/>
    <property type="molecule type" value="Genomic_DNA"/>
</dbReference>
<protein>
    <recommendedName>
        <fullName evidence="1">Filamentous haemagglutinin FhaB/tRNA nuclease CdiA-like TPS domain-containing protein</fullName>
    </recommendedName>
</protein>
<sequence>MIARVTGNHFSTINGEIRSNIANANLFLINPQGITFGEHASINIGGSFYAGTADYVASKDAHFYASIESESVLFSENPTSFGFLSDIPENLVISGWNASIDPPTGRTVSFIAGDIEVKNANLYEKQGTINLASVALKGEVDLNDLDQSDNCLHGNIQINHSEINVSGDGSGDVFIRGGEIIISNESSVVADNTGSKLGGQTHIKAKTLTIDHSNIYRDTTSTGDCGQIKIQADKMITLINSSLIYSDTKKDATGNAGTIELASDIIQLVNQSKISSDTYGDGQGGSVYMIASQAINILNESEVLTVARGKGNGGAICMQSPNISIVQNSQISTDTMFGHGNGGTIDLEGIDDIESEVITIYDSKIYSGAMESGFGNGGKVQIKAKKLSFINGAEIGSESDGRGKGGDVSIISSELNFMGYDTQHDPSAIYTTSKYQSVDAGDAGNISIQSDIIRFQNQSRLIANTEGPGQAGQIKIEAGTIEMTDDSSISSASLGMEGAGSGGQIMISIFSELRINHSVILTSSFGDGHAGHISISAKGIYLSNHAGIRSESNASINGGTAGKITVMADDTLDIQESFISTKAINTAKGIVNMTRDMNNGRMVICAKKLLTMINGTITSSVLGGMGNGGDIEIDPDMIIMQHSQIKANAYEGNGGNIHIVADHFIQSSNSIVQASSRYGLDGDIFIDAPDAKISNELITLPTNYLDASQWLRTLCSLRSSADVSRLVISGRDAIPSNVDDLYMSPALSFFPDDGSDPLRSGELDEVFF</sequence>
<reference evidence="3" key="1">
    <citation type="submission" date="2012-11" db="EMBL/GenBank/DDBJ databases">
        <authorList>
            <person name="Lucero-Rivera Y.E."/>
            <person name="Tovar-Ramirez D."/>
        </authorList>
    </citation>
    <scope>NUCLEOTIDE SEQUENCE [LARGE SCALE GENOMIC DNA]</scope>
    <source>
        <strain evidence="3">Araruama</strain>
    </source>
</reference>
<evidence type="ECO:0000259" key="1">
    <source>
        <dbReference type="Pfam" id="PF05860"/>
    </source>
</evidence>
<evidence type="ECO:0000313" key="2">
    <source>
        <dbReference type="EMBL" id="ETR67929.1"/>
    </source>
</evidence>
<proteinExistence type="predicted"/>
<dbReference type="NCBIfam" id="TIGR01901">
    <property type="entry name" value="adhes_NPXG"/>
    <property type="match status" value="1"/>
</dbReference>
<dbReference type="Proteomes" id="UP000189670">
    <property type="component" value="Unassembled WGS sequence"/>
</dbReference>
<gene>
    <name evidence="2" type="ORF">OMM_04867</name>
</gene>
<dbReference type="Pfam" id="PF05860">
    <property type="entry name" value="TPS"/>
    <property type="match status" value="1"/>
</dbReference>
<dbReference type="InterPro" id="IPR011050">
    <property type="entry name" value="Pectin_lyase_fold/virulence"/>
</dbReference>
<organism evidence="2 3">
    <name type="scientific">Candidatus Magnetoglobus multicellularis str. Araruama</name>
    <dbReference type="NCBI Taxonomy" id="890399"/>
    <lineage>
        <taxon>Bacteria</taxon>
        <taxon>Pseudomonadati</taxon>
        <taxon>Thermodesulfobacteriota</taxon>
        <taxon>Desulfobacteria</taxon>
        <taxon>Desulfobacterales</taxon>
        <taxon>Desulfobacteraceae</taxon>
        <taxon>Candidatus Magnetoglobus</taxon>
    </lineage>
</organism>
<accession>A0A1V1NZ96</accession>
<dbReference type="Gene3D" id="2.160.20.10">
    <property type="entry name" value="Single-stranded right-handed beta-helix, Pectin lyase-like"/>
    <property type="match status" value="2"/>
</dbReference>
<evidence type="ECO:0000313" key="3">
    <source>
        <dbReference type="Proteomes" id="UP000189670"/>
    </source>
</evidence>
<dbReference type="SUPFAM" id="SSF51126">
    <property type="entry name" value="Pectin lyase-like"/>
    <property type="match status" value="3"/>
</dbReference>
<dbReference type="InterPro" id="IPR012334">
    <property type="entry name" value="Pectin_lyas_fold"/>
</dbReference>
<name>A0A1V1NZ96_9BACT</name>
<dbReference type="AlphaFoldDB" id="A0A1V1NZ96"/>
<comment type="caution">
    <text evidence="2">The sequence shown here is derived from an EMBL/GenBank/DDBJ whole genome shotgun (WGS) entry which is preliminary data.</text>
</comment>
<dbReference type="InterPro" id="IPR008638">
    <property type="entry name" value="FhaB/CdiA-like_TPS"/>
</dbReference>